<gene>
    <name evidence="2" type="ORF">AB0D65_01785</name>
</gene>
<name>A0ABV3DXZ2_9ACTN</name>
<feature type="transmembrane region" description="Helical" evidence="1">
    <location>
        <begin position="56"/>
        <end position="75"/>
    </location>
</feature>
<feature type="transmembrane region" description="Helical" evidence="1">
    <location>
        <begin position="82"/>
        <end position="101"/>
    </location>
</feature>
<feature type="transmembrane region" description="Helical" evidence="1">
    <location>
        <begin position="180"/>
        <end position="201"/>
    </location>
</feature>
<evidence type="ECO:0000256" key="1">
    <source>
        <dbReference type="SAM" id="Phobius"/>
    </source>
</evidence>
<keyword evidence="1" id="KW-0472">Membrane</keyword>
<feature type="transmembrane region" description="Helical" evidence="1">
    <location>
        <begin position="31"/>
        <end position="50"/>
    </location>
</feature>
<sequence>MPLGIRRSSIRPLNSMGGYAVDPWQSVRRTVAVVVYGWVAAAATAGASYLALRWVWVPIAVGVVLCLAFVVLLMLLHRAGWIALLSLVPALFILVGAVQYAPEAALEVRGVRESVVIVADSAAGTGGKNHRFTLRTEDGEELEERLTYNGSGGPRVGDRFDVIRDPEGVVPMEQADEVDAAGRLGGLIAGLVAWTLMAVLAGRRGHVRRRQGKTESLLLSL</sequence>
<organism evidence="2 3">
    <name type="scientific">Streptomyces griseoloalbus</name>
    <dbReference type="NCBI Taxonomy" id="67303"/>
    <lineage>
        <taxon>Bacteria</taxon>
        <taxon>Bacillati</taxon>
        <taxon>Actinomycetota</taxon>
        <taxon>Actinomycetes</taxon>
        <taxon>Kitasatosporales</taxon>
        <taxon>Streptomycetaceae</taxon>
        <taxon>Streptomyces</taxon>
    </lineage>
</organism>
<keyword evidence="3" id="KW-1185">Reference proteome</keyword>
<evidence type="ECO:0008006" key="4">
    <source>
        <dbReference type="Google" id="ProtNLM"/>
    </source>
</evidence>
<evidence type="ECO:0000313" key="2">
    <source>
        <dbReference type="EMBL" id="MEU9349766.1"/>
    </source>
</evidence>
<proteinExistence type="predicted"/>
<reference evidence="2 3" key="1">
    <citation type="submission" date="2024-06" db="EMBL/GenBank/DDBJ databases">
        <title>The Natural Products Discovery Center: Release of the First 8490 Sequenced Strains for Exploring Actinobacteria Biosynthetic Diversity.</title>
        <authorList>
            <person name="Kalkreuter E."/>
            <person name="Kautsar S.A."/>
            <person name="Yang D."/>
            <person name="Bader C.D."/>
            <person name="Teijaro C.N."/>
            <person name="Fluegel L."/>
            <person name="Davis C.M."/>
            <person name="Simpson J.R."/>
            <person name="Lauterbach L."/>
            <person name="Steele A.D."/>
            <person name="Gui C."/>
            <person name="Meng S."/>
            <person name="Li G."/>
            <person name="Viehrig K."/>
            <person name="Ye F."/>
            <person name="Su P."/>
            <person name="Kiefer A.F."/>
            <person name="Nichols A."/>
            <person name="Cepeda A.J."/>
            <person name="Yan W."/>
            <person name="Fan B."/>
            <person name="Jiang Y."/>
            <person name="Adhikari A."/>
            <person name="Zheng C.-J."/>
            <person name="Schuster L."/>
            <person name="Cowan T.M."/>
            <person name="Smanski M.J."/>
            <person name="Chevrette M.G."/>
            <person name="De Carvalho L.P.S."/>
            <person name="Shen B."/>
        </authorList>
    </citation>
    <scope>NUCLEOTIDE SEQUENCE [LARGE SCALE GENOMIC DNA]</scope>
    <source>
        <strain evidence="2 3">NPDC048274</strain>
    </source>
</reference>
<comment type="caution">
    <text evidence="2">The sequence shown here is derived from an EMBL/GenBank/DDBJ whole genome shotgun (WGS) entry which is preliminary data.</text>
</comment>
<dbReference type="RefSeq" id="WP_359976070.1">
    <property type="nucleotide sequence ID" value="NZ_JBEZLS010000001.1"/>
</dbReference>
<dbReference type="EMBL" id="JBEZLS010000001">
    <property type="protein sequence ID" value="MEU9349766.1"/>
    <property type="molecule type" value="Genomic_DNA"/>
</dbReference>
<evidence type="ECO:0000313" key="3">
    <source>
        <dbReference type="Proteomes" id="UP001551582"/>
    </source>
</evidence>
<dbReference type="Proteomes" id="UP001551582">
    <property type="component" value="Unassembled WGS sequence"/>
</dbReference>
<keyword evidence="1" id="KW-0812">Transmembrane</keyword>
<protein>
    <recommendedName>
        <fullName evidence="4">Integral membrane protein</fullName>
    </recommendedName>
</protein>
<keyword evidence="1" id="KW-1133">Transmembrane helix</keyword>
<accession>A0ABV3DXZ2</accession>